<evidence type="ECO:0000313" key="2">
    <source>
        <dbReference type="Proteomes" id="UP000295701"/>
    </source>
</evidence>
<keyword evidence="2" id="KW-1185">Reference proteome</keyword>
<reference evidence="1 2" key="1">
    <citation type="submission" date="2019-03" db="EMBL/GenBank/DDBJ databases">
        <title>Primorskyibacter sp. SS33 isolated from sediments.</title>
        <authorList>
            <person name="Xunke S."/>
        </authorList>
    </citation>
    <scope>NUCLEOTIDE SEQUENCE [LARGE SCALE GENOMIC DNA]</scope>
    <source>
        <strain evidence="1 2">SS33</strain>
    </source>
</reference>
<dbReference type="Proteomes" id="UP000295701">
    <property type="component" value="Unassembled WGS sequence"/>
</dbReference>
<comment type="caution">
    <text evidence="1">The sequence shown here is derived from an EMBL/GenBank/DDBJ whole genome shotgun (WGS) entry which is preliminary data.</text>
</comment>
<organism evidence="1 2">
    <name type="scientific">Palleronia sediminis</name>
    <dbReference type="NCBI Taxonomy" id="2547833"/>
    <lineage>
        <taxon>Bacteria</taxon>
        <taxon>Pseudomonadati</taxon>
        <taxon>Pseudomonadota</taxon>
        <taxon>Alphaproteobacteria</taxon>
        <taxon>Rhodobacterales</taxon>
        <taxon>Roseobacteraceae</taxon>
        <taxon>Palleronia</taxon>
    </lineage>
</organism>
<dbReference type="AlphaFoldDB" id="A0A4R6AA74"/>
<gene>
    <name evidence="1" type="ORF">E2L08_08425</name>
</gene>
<dbReference type="OrthoDB" id="7873583at2"/>
<dbReference type="RefSeq" id="WP_133396636.1">
    <property type="nucleotide sequence ID" value="NZ_SNAA01000008.1"/>
</dbReference>
<dbReference type="EMBL" id="SNAA01000008">
    <property type="protein sequence ID" value="TDL79624.1"/>
    <property type="molecule type" value="Genomic_DNA"/>
</dbReference>
<sequence length="83" mass="9200">MNYEQTMTLKEVEYDLIEWAGSGEEGEDPPACLAQWDLDEEQLEIIKEACAVPHAATCVANAMWCITDGEGLSSIAEVLRTYC</sequence>
<proteinExistence type="predicted"/>
<evidence type="ECO:0000313" key="1">
    <source>
        <dbReference type="EMBL" id="TDL79624.1"/>
    </source>
</evidence>
<accession>A0A4R6AA74</accession>
<protein>
    <submittedName>
        <fullName evidence="1">Uncharacterized protein</fullName>
    </submittedName>
</protein>
<name>A0A4R6AA74_9RHOB</name>